<dbReference type="KEGG" id="lenr:94170823"/>
<reference evidence="2 3" key="1">
    <citation type="submission" date="2021-02" db="EMBL/GenBank/DDBJ databases">
        <title>Leishmania (Mundinia) enrietti genome sequencing and assembly.</title>
        <authorList>
            <person name="Almutairi H."/>
            <person name="Gatherer D."/>
        </authorList>
    </citation>
    <scope>NUCLEOTIDE SEQUENCE [LARGE SCALE GENOMIC DNA]</scope>
    <source>
        <strain evidence="2">CUR178</strain>
    </source>
</reference>
<comment type="caution">
    <text evidence="2">The sequence shown here is derived from an EMBL/GenBank/DDBJ whole genome shotgun (WGS) entry which is preliminary data.</text>
</comment>
<sequence>MFDPTWSKGNINERVSECSMRVVQYAFEERERGATETMLLDGRGDGVSNGEADPGVDGAAVAAAHRESPRHPPLSTGPEHQLRGAGQHHPHVPRLRGRVLSHFHIDKKKSTCDLGRVRVKTYQQPCGGGTAWEGTRVIVARTDEEVLGFLPDVLWRVIAAAAKTCQSEVMKPRIAFLTGTRQRDEVCCALPWLQKNSRVSLPPYHVCTVASTLGEDWEEHVAGELTHFCYGTHSCLMTNEYGSICHCCESTVSAMALVIDTAVRQLHLG</sequence>
<name>A0A836KRT3_LEIEN</name>
<keyword evidence="3" id="KW-1185">Reference proteome</keyword>
<evidence type="ECO:0000313" key="3">
    <source>
        <dbReference type="Proteomes" id="UP000674179"/>
    </source>
</evidence>
<dbReference type="RefSeq" id="XP_067691879.1">
    <property type="nucleotide sequence ID" value="XM_067835313.1"/>
</dbReference>
<organism evidence="2 3">
    <name type="scientific">Leishmania enriettii</name>
    <dbReference type="NCBI Taxonomy" id="5663"/>
    <lineage>
        <taxon>Eukaryota</taxon>
        <taxon>Discoba</taxon>
        <taxon>Euglenozoa</taxon>
        <taxon>Kinetoplastea</taxon>
        <taxon>Metakinetoplastina</taxon>
        <taxon>Trypanosomatida</taxon>
        <taxon>Trypanosomatidae</taxon>
        <taxon>Leishmaniinae</taxon>
        <taxon>Leishmania</taxon>
    </lineage>
</organism>
<feature type="region of interest" description="Disordered" evidence="1">
    <location>
        <begin position="65"/>
        <end position="91"/>
    </location>
</feature>
<dbReference type="OrthoDB" id="10400642at2759"/>
<accession>A0A836KRT3</accession>
<dbReference type="EMBL" id="JAFHKP010000027">
    <property type="protein sequence ID" value="KAG5475868.1"/>
    <property type="molecule type" value="Genomic_DNA"/>
</dbReference>
<gene>
    <name evidence="2" type="ORF">CUR178_03581</name>
</gene>
<dbReference type="Proteomes" id="UP000674179">
    <property type="component" value="Chromosome 27"/>
</dbReference>
<evidence type="ECO:0000256" key="1">
    <source>
        <dbReference type="SAM" id="MobiDB-lite"/>
    </source>
</evidence>
<dbReference type="AlphaFoldDB" id="A0A836KRT3"/>
<evidence type="ECO:0000313" key="2">
    <source>
        <dbReference type="EMBL" id="KAG5475868.1"/>
    </source>
</evidence>
<dbReference type="GeneID" id="94170823"/>
<protein>
    <submittedName>
        <fullName evidence="2">Uncharacterized protein</fullName>
    </submittedName>
</protein>
<proteinExistence type="predicted"/>